<proteinExistence type="predicted"/>
<comment type="caution">
    <text evidence="1">The sequence shown here is derived from an EMBL/GenBank/DDBJ whole genome shotgun (WGS) entry which is preliminary data.</text>
</comment>
<evidence type="ECO:0000313" key="2">
    <source>
        <dbReference type="Proteomes" id="UP000256269"/>
    </source>
</evidence>
<name>A0A3E0HG45_9PSEU</name>
<accession>A0A3E0HG45</accession>
<evidence type="ECO:0000313" key="1">
    <source>
        <dbReference type="EMBL" id="REH44689.1"/>
    </source>
</evidence>
<protein>
    <submittedName>
        <fullName evidence="1">Uncharacterized protein</fullName>
    </submittedName>
</protein>
<sequence length="164" mass="16882">MACSTLEVVVNLRVLLVPVVLLAVAGCSHEAGPSGPPVAKFGPRVQDLTVKVSALQADQCQTVSPATVYPECERYTTEVANFGNSVTSETAGAKQTDAIKATVDKMQAAVADYEKRQCGVGTQNPGVNNANPATNGPNAGPCAAALTTIREQVDAVGKLLSQIS</sequence>
<keyword evidence="2" id="KW-1185">Reference proteome</keyword>
<organism evidence="1 2">
    <name type="scientific">Kutzneria buriramensis</name>
    <dbReference type="NCBI Taxonomy" id="1045776"/>
    <lineage>
        <taxon>Bacteria</taxon>
        <taxon>Bacillati</taxon>
        <taxon>Actinomycetota</taxon>
        <taxon>Actinomycetes</taxon>
        <taxon>Pseudonocardiales</taxon>
        <taxon>Pseudonocardiaceae</taxon>
        <taxon>Kutzneria</taxon>
    </lineage>
</organism>
<dbReference type="Proteomes" id="UP000256269">
    <property type="component" value="Unassembled WGS sequence"/>
</dbReference>
<gene>
    <name evidence="1" type="ORF">BCF44_108169</name>
</gene>
<reference evidence="1 2" key="1">
    <citation type="submission" date="2018-08" db="EMBL/GenBank/DDBJ databases">
        <title>Genomic Encyclopedia of Archaeal and Bacterial Type Strains, Phase II (KMG-II): from individual species to whole genera.</title>
        <authorList>
            <person name="Goeker M."/>
        </authorList>
    </citation>
    <scope>NUCLEOTIDE SEQUENCE [LARGE SCALE GENOMIC DNA]</scope>
    <source>
        <strain evidence="1 2">DSM 45791</strain>
    </source>
</reference>
<dbReference type="EMBL" id="QUNO01000008">
    <property type="protein sequence ID" value="REH44689.1"/>
    <property type="molecule type" value="Genomic_DNA"/>
</dbReference>
<dbReference type="AlphaFoldDB" id="A0A3E0HG45"/>